<evidence type="ECO:0000313" key="3">
    <source>
        <dbReference type="EMBL" id="NYS95465.1"/>
    </source>
</evidence>
<dbReference type="InterPro" id="IPR002734">
    <property type="entry name" value="RibDG_C"/>
</dbReference>
<proteinExistence type="predicted"/>
<evidence type="ECO:0000259" key="2">
    <source>
        <dbReference type="Pfam" id="PF01872"/>
    </source>
</evidence>
<gene>
    <name evidence="3" type="ORF">HZZ10_18330</name>
</gene>
<dbReference type="SUPFAM" id="SSF53597">
    <property type="entry name" value="Dihydrofolate reductase-like"/>
    <property type="match status" value="1"/>
</dbReference>
<dbReference type="GO" id="GO:0009231">
    <property type="term" value="P:riboflavin biosynthetic process"/>
    <property type="evidence" value="ECO:0007669"/>
    <property type="project" value="InterPro"/>
</dbReference>
<feature type="compositionally biased region" description="Polar residues" evidence="1">
    <location>
        <begin position="8"/>
        <end position="18"/>
    </location>
</feature>
<dbReference type="RefSeq" id="WP_179914612.1">
    <property type="nucleotide sequence ID" value="NZ_JACBYE010000077.1"/>
</dbReference>
<dbReference type="Pfam" id="PF01872">
    <property type="entry name" value="RibD_C"/>
    <property type="match status" value="1"/>
</dbReference>
<evidence type="ECO:0000256" key="1">
    <source>
        <dbReference type="SAM" id="MobiDB-lite"/>
    </source>
</evidence>
<accession>A0A853EXZ9</accession>
<dbReference type="EMBL" id="JACBYE010000077">
    <property type="protein sequence ID" value="NYS95465.1"/>
    <property type="molecule type" value="Genomic_DNA"/>
</dbReference>
<dbReference type="Gene3D" id="3.40.430.10">
    <property type="entry name" value="Dihydrofolate Reductase, subunit A"/>
    <property type="match status" value="1"/>
</dbReference>
<dbReference type="AlphaFoldDB" id="A0A853EXZ9"/>
<feature type="compositionally biased region" description="Basic and acidic residues" evidence="1">
    <location>
        <begin position="19"/>
        <end position="30"/>
    </location>
</feature>
<feature type="domain" description="Bacterial bifunctional deaminase-reductase C-terminal" evidence="2">
    <location>
        <begin position="74"/>
        <end position="192"/>
    </location>
</feature>
<organism evidence="3 4">
    <name type="scientific">Sanguibacter inulinus</name>
    <dbReference type="NCBI Taxonomy" id="60922"/>
    <lineage>
        <taxon>Bacteria</taxon>
        <taxon>Bacillati</taxon>
        <taxon>Actinomycetota</taxon>
        <taxon>Actinomycetes</taxon>
        <taxon>Micrococcales</taxon>
        <taxon>Sanguibacteraceae</taxon>
        <taxon>Sanguibacter</taxon>
    </lineage>
</organism>
<dbReference type="Proteomes" id="UP000561011">
    <property type="component" value="Unassembled WGS sequence"/>
</dbReference>
<sequence>MRAEPSDTGAQTPSTHLHTTPEADALRAGDGKTAPVTPAAQAAARSRTPYPGDDARPGRPFVTWVVDRGTPAPDLDALRSAADTLVVSTWAVLAHDVSLAVLDPDGTPSARQPLRVVLGTRDLDPGLPVFDAPGRTLHFATRDPHLALRAIDDLGGRHVLLDGGAALASEFLRAGLVDEVVTHVSPELSVGGIVGAMDLGVGHLPETFVLRDVRVLGDGAGQALLRVTLGRDAGLVPDAG</sequence>
<dbReference type="GO" id="GO:0008703">
    <property type="term" value="F:5-amino-6-(5-phosphoribosylamino)uracil reductase activity"/>
    <property type="evidence" value="ECO:0007669"/>
    <property type="project" value="InterPro"/>
</dbReference>
<reference evidence="3 4" key="1">
    <citation type="submission" date="2020-07" db="EMBL/GenBank/DDBJ databases">
        <title>MOT database genomes.</title>
        <authorList>
            <person name="Joseph S."/>
            <person name="Aduse-Opoku J."/>
            <person name="Hashim A."/>
            <person name="Wade W."/>
            <person name="Curtis M."/>
        </authorList>
    </citation>
    <scope>NUCLEOTIDE SEQUENCE [LARGE SCALE GENOMIC DNA]</scope>
    <source>
        <strain evidence="3 4">DSM 100099</strain>
    </source>
</reference>
<feature type="compositionally biased region" description="Low complexity" evidence="1">
    <location>
        <begin position="33"/>
        <end position="49"/>
    </location>
</feature>
<evidence type="ECO:0000313" key="4">
    <source>
        <dbReference type="Proteomes" id="UP000561011"/>
    </source>
</evidence>
<name>A0A853EXZ9_9MICO</name>
<keyword evidence="4" id="KW-1185">Reference proteome</keyword>
<protein>
    <submittedName>
        <fullName evidence="3">Dihydrofolate reductase family protein</fullName>
    </submittedName>
</protein>
<feature type="region of interest" description="Disordered" evidence="1">
    <location>
        <begin position="1"/>
        <end position="58"/>
    </location>
</feature>
<dbReference type="InterPro" id="IPR024072">
    <property type="entry name" value="DHFR-like_dom_sf"/>
</dbReference>
<comment type="caution">
    <text evidence="3">The sequence shown here is derived from an EMBL/GenBank/DDBJ whole genome shotgun (WGS) entry which is preliminary data.</text>
</comment>